<feature type="transmembrane region" description="Helical" evidence="7">
    <location>
        <begin position="93"/>
        <end position="112"/>
    </location>
</feature>
<keyword evidence="6 7" id="KW-0472">Membrane</keyword>
<name>A0A484HL86_9BACT</name>
<evidence type="ECO:0000256" key="6">
    <source>
        <dbReference type="ARBA" id="ARBA00023136"/>
    </source>
</evidence>
<dbReference type="InterPro" id="IPR051790">
    <property type="entry name" value="Cytochrome_c-biogenesis_DsbD"/>
</dbReference>
<comment type="similarity">
    <text evidence="2">Belongs to the DsbD family.</text>
</comment>
<dbReference type="EMBL" id="CAACVI010000015">
    <property type="protein sequence ID" value="VEN74021.1"/>
    <property type="molecule type" value="Genomic_DNA"/>
</dbReference>
<feature type="transmembrane region" description="Helical" evidence="7">
    <location>
        <begin position="133"/>
        <end position="159"/>
    </location>
</feature>
<dbReference type="PANTHER" id="PTHR31272">
    <property type="entry name" value="CYTOCHROME C-TYPE BIOGENESIS PROTEIN HI_1454-RELATED"/>
    <property type="match status" value="1"/>
</dbReference>
<evidence type="ECO:0000259" key="8">
    <source>
        <dbReference type="Pfam" id="PF02683"/>
    </source>
</evidence>
<evidence type="ECO:0000256" key="5">
    <source>
        <dbReference type="ARBA" id="ARBA00022989"/>
    </source>
</evidence>
<dbReference type="GO" id="GO:0016020">
    <property type="term" value="C:membrane"/>
    <property type="evidence" value="ECO:0007669"/>
    <property type="project" value="UniProtKB-SubCell"/>
</dbReference>
<reference evidence="9" key="1">
    <citation type="submission" date="2019-01" db="EMBL/GenBank/DDBJ databases">
        <authorList>
            <consortium name="Genoscope - CEA"/>
            <person name="William W."/>
        </authorList>
    </citation>
    <scope>NUCLEOTIDE SEQUENCE</scope>
    <source>
        <strain evidence="9">CR-1</strain>
    </source>
</reference>
<keyword evidence="4" id="KW-0201">Cytochrome c-type biogenesis</keyword>
<keyword evidence="3 7" id="KW-0812">Transmembrane</keyword>
<dbReference type="AlphaFoldDB" id="A0A484HL86"/>
<gene>
    <name evidence="9" type="ORF">EPICR_220008</name>
</gene>
<keyword evidence="5 7" id="KW-1133">Transmembrane helix</keyword>
<dbReference type="InterPro" id="IPR003834">
    <property type="entry name" value="Cyt_c_assmbl_TM_dom"/>
</dbReference>
<evidence type="ECO:0000256" key="3">
    <source>
        <dbReference type="ARBA" id="ARBA00022692"/>
    </source>
</evidence>
<comment type="subcellular location">
    <subcellularLocation>
        <location evidence="1">Membrane</location>
        <topology evidence="1">Multi-pass membrane protein</topology>
    </subcellularLocation>
</comment>
<feature type="domain" description="Cytochrome C biogenesis protein transmembrane" evidence="8">
    <location>
        <begin position="10"/>
        <end position="186"/>
    </location>
</feature>
<feature type="transmembrane region" description="Helical" evidence="7">
    <location>
        <begin position="60"/>
        <end position="81"/>
    </location>
</feature>
<feature type="transmembrane region" description="Helical" evidence="7">
    <location>
        <begin position="206"/>
        <end position="224"/>
    </location>
</feature>
<evidence type="ECO:0000256" key="4">
    <source>
        <dbReference type="ARBA" id="ARBA00022748"/>
    </source>
</evidence>
<feature type="transmembrane region" description="Helical" evidence="7">
    <location>
        <begin position="12"/>
        <end position="40"/>
    </location>
</feature>
<evidence type="ECO:0000256" key="2">
    <source>
        <dbReference type="ARBA" id="ARBA00006143"/>
    </source>
</evidence>
<accession>A0A484HL86</accession>
<sequence length="230" mass="24730">MFIETISYPAAFLAGLLSFFSPCILPLIPAYFVFITGVSFNDMTAGPDSSMKRRALVSSLWYILGFSTVFIALGASASWIGNMAGPYKEHLRVAGGIVIILFGLHLSGLFRISGLDVEKKLHARKKPLHFAGIFLVGMLFAAGWSPCIGPILGSILIVAGSRESVWQGVLLLSFYSAGLALPFIGASFFIHLIATLIKKVSPSLKYLNAAAGILLALIGTLILLDKFYLI</sequence>
<protein>
    <submittedName>
        <fullName evidence="9">Cytochrome C biogenesis protein</fullName>
    </submittedName>
</protein>
<dbReference type="GO" id="GO:0017004">
    <property type="term" value="P:cytochrome complex assembly"/>
    <property type="evidence" value="ECO:0007669"/>
    <property type="project" value="UniProtKB-KW"/>
</dbReference>
<organism evidence="9">
    <name type="scientific">uncultured Desulfobacteraceae bacterium</name>
    <dbReference type="NCBI Taxonomy" id="218296"/>
    <lineage>
        <taxon>Bacteria</taxon>
        <taxon>Pseudomonadati</taxon>
        <taxon>Thermodesulfobacteriota</taxon>
        <taxon>Desulfobacteria</taxon>
        <taxon>Desulfobacterales</taxon>
        <taxon>Desulfobacteraceae</taxon>
        <taxon>environmental samples</taxon>
    </lineage>
</organism>
<proteinExistence type="inferred from homology"/>
<dbReference type="PANTHER" id="PTHR31272:SF4">
    <property type="entry name" value="CYTOCHROME C-TYPE BIOGENESIS PROTEIN HI_1454-RELATED"/>
    <property type="match status" value="1"/>
</dbReference>
<evidence type="ECO:0000256" key="7">
    <source>
        <dbReference type="SAM" id="Phobius"/>
    </source>
</evidence>
<feature type="transmembrane region" description="Helical" evidence="7">
    <location>
        <begin position="165"/>
        <end position="194"/>
    </location>
</feature>
<evidence type="ECO:0000313" key="9">
    <source>
        <dbReference type="EMBL" id="VEN74021.1"/>
    </source>
</evidence>
<dbReference type="Pfam" id="PF02683">
    <property type="entry name" value="DsbD_TM"/>
    <property type="match status" value="1"/>
</dbReference>
<evidence type="ECO:0000256" key="1">
    <source>
        <dbReference type="ARBA" id="ARBA00004141"/>
    </source>
</evidence>